<evidence type="ECO:0000313" key="1">
    <source>
        <dbReference type="EMBL" id="KSU48782.1"/>
    </source>
</evidence>
<dbReference type="AlphaFoldDB" id="A0A0V8GET5"/>
<dbReference type="GeneID" id="88810346"/>
<name>A0A0V8GET5_9BACL</name>
<gene>
    <name evidence="1" type="ORF">AS033_10665</name>
</gene>
<proteinExistence type="predicted"/>
<comment type="caution">
    <text evidence="1">The sequence shown here is derived from an EMBL/GenBank/DDBJ whole genome shotgun (WGS) entry which is preliminary data.</text>
</comment>
<reference evidence="1 2" key="1">
    <citation type="journal article" date="2015" name="Int. J. Syst. Evol. Microbiol.">
        <title>Exiguobacterium enclense sp. nov., isolated from sediment.</title>
        <authorList>
            <person name="Dastager S.G."/>
            <person name="Mawlankar R."/>
            <person name="Sonalkar V.V."/>
            <person name="Thorat M.N."/>
            <person name="Mual P."/>
            <person name="Verma A."/>
            <person name="Krishnamurthi S."/>
            <person name="Tang S.K."/>
            <person name="Li W.J."/>
        </authorList>
    </citation>
    <scope>NUCLEOTIDE SEQUENCE [LARGE SCALE GENOMIC DNA]</scope>
    <source>
        <strain evidence="1 2">NIO-1109</strain>
    </source>
</reference>
<evidence type="ECO:0000313" key="2">
    <source>
        <dbReference type="Proteomes" id="UP000053797"/>
    </source>
</evidence>
<organism evidence="1 2">
    <name type="scientific">Exiguobacterium indicum</name>
    <dbReference type="NCBI Taxonomy" id="296995"/>
    <lineage>
        <taxon>Bacteria</taxon>
        <taxon>Bacillati</taxon>
        <taxon>Bacillota</taxon>
        <taxon>Bacilli</taxon>
        <taxon>Bacillales</taxon>
        <taxon>Bacillales Family XII. Incertae Sedis</taxon>
        <taxon>Exiguobacterium</taxon>
    </lineage>
</organism>
<dbReference type="OrthoDB" id="2354688at2"/>
<sequence>MAFEQTVRQMEQMLEEEWFEWLENDEPRYNEWRDQLEGLAEQVITEYNPKVDPESIDTLLLINEELPVLYGEDTVMLYTALLKARQEDDQVYERYLTILGAFADEQHPAIREVEKLVAKKDYKNAFARAVRLPQSLGLE</sequence>
<protein>
    <submittedName>
        <fullName evidence="1">Uncharacterized protein</fullName>
    </submittedName>
</protein>
<dbReference type="RefSeq" id="WP_050677289.1">
    <property type="nucleotide sequence ID" value="NZ_FMYN01000003.1"/>
</dbReference>
<dbReference type="Proteomes" id="UP000053797">
    <property type="component" value="Unassembled WGS sequence"/>
</dbReference>
<accession>A0A0V8GET5</accession>
<dbReference type="EMBL" id="LNQL01000003">
    <property type="protein sequence ID" value="KSU48782.1"/>
    <property type="molecule type" value="Genomic_DNA"/>
</dbReference>